<dbReference type="InterPro" id="IPR016153">
    <property type="entry name" value="Heat_shock_Hsp33_N"/>
</dbReference>
<comment type="subcellular location">
    <subcellularLocation>
        <location evidence="6">Cytoplasm</location>
    </subcellularLocation>
</comment>
<proteinExistence type="inferred from homology"/>
<dbReference type="InterPro" id="IPR000397">
    <property type="entry name" value="Heat_shock_Hsp33"/>
</dbReference>
<dbReference type="CDD" id="cd00498">
    <property type="entry name" value="Hsp33"/>
    <property type="match status" value="1"/>
</dbReference>
<evidence type="ECO:0000256" key="6">
    <source>
        <dbReference type="HAMAP-Rule" id="MF_00117"/>
    </source>
</evidence>
<dbReference type="NCBIfam" id="NF001033">
    <property type="entry name" value="PRK00114.1"/>
    <property type="match status" value="1"/>
</dbReference>
<keyword evidence="3 6" id="KW-1015">Disulfide bond</keyword>
<dbReference type="Proteomes" id="UP000295777">
    <property type="component" value="Unassembled WGS sequence"/>
</dbReference>
<dbReference type="GO" id="GO:0044183">
    <property type="term" value="F:protein folding chaperone"/>
    <property type="evidence" value="ECO:0007669"/>
    <property type="project" value="TreeGrafter"/>
</dbReference>
<dbReference type="Gene3D" id="3.90.1280.10">
    <property type="entry name" value="HSP33 redox switch-like"/>
    <property type="match status" value="1"/>
</dbReference>
<dbReference type="HAMAP" id="MF_00117">
    <property type="entry name" value="HslO"/>
    <property type="match status" value="1"/>
</dbReference>
<dbReference type="RefSeq" id="WP_132524973.1">
    <property type="nucleotide sequence ID" value="NZ_SMFV01000001.1"/>
</dbReference>
<keyword evidence="4 6" id="KW-0143">Chaperone</keyword>
<dbReference type="PANTHER" id="PTHR30111:SF1">
    <property type="entry name" value="33 KDA CHAPERONIN"/>
    <property type="match status" value="1"/>
</dbReference>
<dbReference type="GO" id="GO:0005737">
    <property type="term" value="C:cytoplasm"/>
    <property type="evidence" value="ECO:0007669"/>
    <property type="project" value="UniProtKB-SubCell"/>
</dbReference>
<dbReference type="Pfam" id="PF01430">
    <property type="entry name" value="HSP33"/>
    <property type="match status" value="1"/>
</dbReference>
<feature type="disulfide bond" description="Redox-active" evidence="6">
    <location>
        <begin position="306"/>
        <end position="309"/>
    </location>
</feature>
<gene>
    <name evidence="6" type="primary">hslO</name>
    <name evidence="7" type="ORF">CLV27_0235</name>
</gene>
<comment type="caution">
    <text evidence="7">The sequence shown here is derived from an EMBL/GenBank/DDBJ whole genome shotgun (WGS) entry which is preliminary data.</text>
</comment>
<dbReference type="PANTHER" id="PTHR30111">
    <property type="entry name" value="33 KDA CHAPERONIN"/>
    <property type="match status" value="1"/>
</dbReference>
<reference evidence="7 8" key="1">
    <citation type="submission" date="2019-03" db="EMBL/GenBank/DDBJ databases">
        <title>Genomic Encyclopedia of Archaeal and Bacterial Type Strains, Phase II (KMG-II): from individual species to whole genera.</title>
        <authorList>
            <person name="Goeker M."/>
        </authorList>
    </citation>
    <scope>NUCLEOTIDE SEQUENCE [LARGE SCALE GENOMIC DNA]</scope>
    <source>
        <strain evidence="7 8">DSM 24425</strain>
    </source>
</reference>
<evidence type="ECO:0000313" key="8">
    <source>
        <dbReference type="Proteomes" id="UP000295777"/>
    </source>
</evidence>
<evidence type="ECO:0000256" key="5">
    <source>
        <dbReference type="ARBA" id="ARBA00023284"/>
    </source>
</evidence>
<evidence type="ECO:0000313" key="7">
    <source>
        <dbReference type="EMBL" id="TCK06434.1"/>
    </source>
</evidence>
<dbReference type="AlphaFoldDB" id="A0A4R1GE40"/>
<comment type="PTM">
    <text evidence="6">Under oxidizing conditions two disulfide bonds are formed involving the reactive cysteines. Under reducing conditions zinc is bound to the reactive cysteines and the protein is inactive.</text>
</comment>
<dbReference type="SUPFAM" id="SSF64397">
    <property type="entry name" value="Hsp33 domain"/>
    <property type="match status" value="1"/>
</dbReference>
<dbReference type="Gene3D" id="3.55.30.10">
    <property type="entry name" value="Hsp33 domain"/>
    <property type="match status" value="1"/>
</dbReference>
<dbReference type="OrthoDB" id="9776534at2"/>
<dbReference type="GO" id="GO:0042026">
    <property type="term" value="P:protein refolding"/>
    <property type="evidence" value="ECO:0007669"/>
    <property type="project" value="TreeGrafter"/>
</dbReference>
<dbReference type="InterPro" id="IPR016154">
    <property type="entry name" value="Heat_shock_Hsp33_C"/>
</dbReference>
<keyword evidence="1 6" id="KW-0963">Cytoplasm</keyword>
<dbReference type="SUPFAM" id="SSF118352">
    <property type="entry name" value="HSP33 redox switch-like"/>
    <property type="match status" value="1"/>
</dbReference>
<keyword evidence="8" id="KW-1185">Reference proteome</keyword>
<organism evidence="7 8">
    <name type="scientific">Phorcysia thermohydrogeniphila</name>
    <dbReference type="NCBI Taxonomy" id="936138"/>
    <lineage>
        <taxon>Bacteria</taxon>
        <taxon>Pseudomonadati</taxon>
        <taxon>Aquificota</taxon>
        <taxon>Aquificia</taxon>
        <taxon>Desulfurobacteriales</taxon>
        <taxon>Desulfurobacteriaceae</taxon>
        <taxon>Phorcysia</taxon>
    </lineage>
</organism>
<comment type="similarity">
    <text evidence="6">Belongs to the HSP33 family.</text>
</comment>
<evidence type="ECO:0000256" key="4">
    <source>
        <dbReference type="ARBA" id="ARBA00023186"/>
    </source>
</evidence>
<feature type="disulfide bond" description="Redox-active" evidence="6">
    <location>
        <begin position="274"/>
        <end position="276"/>
    </location>
</feature>
<keyword evidence="2 6" id="KW-0862">Zinc</keyword>
<dbReference type="PIRSF" id="PIRSF005261">
    <property type="entry name" value="Heat_shock_Hsp33"/>
    <property type="match status" value="1"/>
</dbReference>
<evidence type="ECO:0000256" key="3">
    <source>
        <dbReference type="ARBA" id="ARBA00023157"/>
    </source>
</evidence>
<accession>A0A4R1GE40</accession>
<comment type="function">
    <text evidence="6">Redox regulated molecular chaperone. Protects both thermally unfolding and oxidatively damaged proteins from irreversible aggregation. Plays an important role in the bacterial defense system toward oxidative stress.</text>
</comment>
<protein>
    <recommendedName>
        <fullName evidence="6">33 kDa chaperonin</fullName>
    </recommendedName>
    <alternativeName>
        <fullName evidence="6">Heat shock protein 33 homolog</fullName>
        <shortName evidence="6">HSP33</shortName>
    </alternativeName>
</protein>
<name>A0A4R1GE40_9BACT</name>
<keyword evidence="5 6" id="KW-0676">Redox-active center</keyword>
<dbReference type="EMBL" id="SMFV01000001">
    <property type="protein sequence ID" value="TCK06434.1"/>
    <property type="molecule type" value="Genomic_DNA"/>
</dbReference>
<dbReference type="GO" id="GO:0051082">
    <property type="term" value="F:unfolded protein binding"/>
    <property type="evidence" value="ECO:0007669"/>
    <property type="project" value="UniProtKB-UniRule"/>
</dbReference>
<evidence type="ECO:0000256" key="2">
    <source>
        <dbReference type="ARBA" id="ARBA00022833"/>
    </source>
</evidence>
<sequence>MDKKEKNVGVPDREKLMKKLTEEVKSDLKSYFQDRDYGVIAVTEEDALRAFVVKTTNLCDIARLRHKTSPIATAVLGRALTGALLLTSLLKHASDQRLLLRIEGDGPIGLVVAEANAKGNVRGFVKNPQVETFVKEVNGKKKFDIGRAVGSGFLTVVKDFGFGTPYESSVPLVSGEIAEDIAYYLLKSEQIPSAVSIGVLVGETGKVEAAGGFLVQPLPGASDKAIEKLEENVKKLPPVSALIKEGKRPEEIVELLFEGFTPHILALKELSFKCKCSKEVAKGGVIALPEKDLKELIEEGGVTIRCNFCNEEYFFSREELEEILKEKKSGDN</sequence>
<evidence type="ECO:0000256" key="1">
    <source>
        <dbReference type="ARBA" id="ARBA00022490"/>
    </source>
</evidence>